<sequence>MRPSSPQLLSSTSRALARRPNGFSGAKRDPFDLATLVGPSAQPFDFSLTRPTLLKMEKQRQILHYLRLEQLQFNDLVAFRQPFTPPPSSHCVQVRHQHYQGEVHPGSRKVTVSVPISRLPLSSPEARHKFKLLAGPRWTPPGAKADGDAEGEIKISCEMFPSERMNEKWCSDTLDKLVKEAENKADPMTDIPLDPRPVRSRLAKSRAHKRTIGLKDFPKEWLPKQPAGEGEAER</sequence>
<dbReference type="InterPro" id="IPR039848">
    <property type="entry name" value="Ribosomal_mS35_mt"/>
</dbReference>
<dbReference type="PANTHER" id="PTHR13490:SF0">
    <property type="entry name" value="SMALL RIBOSOMAL SUBUNIT PROTEIN MS35"/>
    <property type="match status" value="1"/>
</dbReference>
<dbReference type="EMBL" id="CENE01000004">
    <property type="protein sequence ID" value="CEQ39922.1"/>
    <property type="molecule type" value="Genomic_DNA"/>
</dbReference>
<protein>
    <submittedName>
        <fullName evidence="3">SPOSA6832_01494-mRNA-1:cds</fullName>
    </submittedName>
</protein>
<feature type="region of interest" description="Disordered" evidence="1">
    <location>
        <begin position="1"/>
        <end position="24"/>
    </location>
</feature>
<gene>
    <name evidence="3" type="primary">SPOSA6832_01494</name>
</gene>
<feature type="domain" description="Small ribosomal subunit protein mS35 mitochondrial conserved" evidence="2">
    <location>
        <begin position="82"/>
        <end position="221"/>
    </location>
</feature>
<dbReference type="GO" id="GO:0005763">
    <property type="term" value="C:mitochondrial small ribosomal subunit"/>
    <property type="evidence" value="ECO:0007669"/>
    <property type="project" value="TreeGrafter"/>
</dbReference>
<keyword evidence="4" id="KW-1185">Reference proteome</keyword>
<evidence type="ECO:0000313" key="3">
    <source>
        <dbReference type="EMBL" id="CEQ39922.1"/>
    </source>
</evidence>
<evidence type="ECO:0000259" key="2">
    <source>
        <dbReference type="Pfam" id="PF10213"/>
    </source>
</evidence>
<feature type="compositionally biased region" description="Basic residues" evidence="1">
    <location>
        <begin position="198"/>
        <end position="212"/>
    </location>
</feature>
<organism evidence="3 4">
    <name type="scientific">Sporidiobolus salmonicolor</name>
    <name type="common">Yeast-like fungus</name>
    <name type="synonym">Sporobolomyces salmonicolor</name>
    <dbReference type="NCBI Taxonomy" id="5005"/>
    <lineage>
        <taxon>Eukaryota</taxon>
        <taxon>Fungi</taxon>
        <taxon>Dikarya</taxon>
        <taxon>Basidiomycota</taxon>
        <taxon>Pucciniomycotina</taxon>
        <taxon>Microbotryomycetes</taxon>
        <taxon>Sporidiobolales</taxon>
        <taxon>Sporidiobolaceae</taxon>
        <taxon>Sporobolomyces</taxon>
    </lineage>
</organism>
<evidence type="ECO:0000256" key="1">
    <source>
        <dbReference type="SAM" id="MobiDB-lite"/>
    </source>
</evidence>
<name>A0A0D6EIR1_SPOSA</name>
<dbReference type="GO" id="GO:0003735">
    <property type="term" value="F:structural constituent of ribosome"/>
    <property type="evidence" value="ECO:0007669"/>
    <property type="project" value="InterPro"/>
</dbReference>
<proteinExistence type="predicted"/>
<dbReference type="OrthoDB" id="283424at2759"/>
<reference evidence="4" key="1">
    <citation type="submission" date="2015-02" db="EMBL/GenBank/DDBJ databases">
        <authorList>
            <person name="Gon?alves P."/>
        </authorList>
    </citation>
    <scope>NUCLEOTIDE SEQUENCE [LARGE SCALE GENOMIC DNA]</scope>
</reference>
<dbReference type="GO" id="GO:0032543">
    <property type="term" value="P:mitochondrial translation"/>
    <property type="evidence" value="ECO:0007669"/>
    <property type="project" value="InterPro"/>
</dbReference>
<feature type="compositionally biased region" description="Polar residues" evidence="1">
    <location>
        <begin position="1"/>
        <end position="14"/>
    </location>
</feature>
<dbReference type="Proteomes" id="UP000243876">
    <property type="component" value="Unassembled WGS sequence"/>
</dbReference>
<feature type="region of interest" description="Disordered" evidence="1">
    <location>
        <begin position="186"/>
        <end position="234"/>
    </location>
</feature>
<accession>A0A0D6EIR1</accession>
<evidence type="ECO:0000313" key="4">
    <source>
        <dbReference type="Proteomes" id="UP000243876"/>
    </source>
</evidence>
<dbReference type="Pfam" id="PF10213">
    <property type="entry name" value="MRP-S28"/>
    <property type="match status" value="1"/>
</dbReference>
<dbReference type="InterPro" id="IPR019349">
    <property type="entry name" value="Ribosomal_mS35_mit"/>
</dbReference>
<dbReference type="PANTHER" id="PTHR13490">
    <property type="entry name" value="MITOCHONDRIAL 28S RIBOSOMAL PROTEIN S28"/>
    <property type="match status" value="1"/>
</dbReference>
<dbReference type="AlphaFoldDB" id="A0A0D6EIR1"/>